<dbReference type="Proteomes" id="UP000245946">
    <property type="component" value="Unassembled WGS sequence"/>
</dbReference>
<evidence type="ECO:0000256" key="1">
    <source>
        <dbReference type="ARBA" id="ARBA00022723"/>
    </source>
</evidence>
<dbReference type="SMART" id="SM00360">
    <property type="entry name" value="RRM"/>
    <property type="match status" value="1"/>
</dbReference>
<dbReference type="GO" id="GO:0036002">
    <property type="term" value="F:pre-mRNA binding"/>
    <property type="evidence" value="ECO:0007669"/>
    <property type="project" value="TreeGrafter"/>
</dbReference>
<dbReference type="SUPFAM" id="SSF90229">
    <property type="entry name" value="CCCH zinc finger"/>
    <property type="match status" value="1"/>
</dbReference>
<feature type="zinc finger region" description="C3H1-type" evidence="8">
    <location>
        <begin position="160"/>
        <end position="187"/>
    </location>
</feature>
<dbReference type="GO" id="GO:0008270">
    <property type="term" value="F:zinc ion binding"/>
    <property type="evidence" value="ECO:0007669"/>
    <property type="project" value="UniProtKB-KW"/>
</dbReference>
<feature type="domain" description="RRM" evidence="9">
    <location>
        <begin position="231"/>
        <end position="310"/>
    </location>
</feature>
<dbReference type="InterPro" id="IPR000571">
    <property type="entry name" value="Znf_CCCH"/>
</dbReference>
<dbReference type="PROSITE" id="PS50103">
    <property type="entry name" value="ZF_C3H1"/>
    <property type="match status" value="1"/>
</dbReference>
<dbReference type="InterPro" id="IPR000504">
    <property type="entry name" value="RRM_dom"/>
</dbReference>
<dbReference type="SUPFAM" id="SSF54928">
    <property type="entry name" value="RNA-binding domain, RBD"/>
    <property type="match status" value="1"/>
</dbReference>
<dbReference type="Pfam" id="PF00076">
    <property type="entry name" value="RRM_1"/>
    <property type="match status" value="1"/>
</dbReference>
<dbReference type="Pfam" id="PF21369">
    <property type="entry name" value="STL11_N"/>
    <property type="match status" value="1"/>
</dbReference>
<name>A0A316Z4V2_9BASI</name>
<evidence type="ECO:0000256" key="6">
    <source>
        <dbReference type="ARBA" id="ARBA00023187"/>
    </source>
</evidence>
<evidence type="ECO:0000313" key="12">
    <source>
        <dbReference type="Proteomes" id="UP000245946"/>
    </source>
</evidence>
<dbReference type="RefSeq" id="XP_025595514.1">
    <property type="nucleotide sequence ID" value="XM_025743766.1"/>
</dbReference>
<dbReference type="InterPro" id="IPR048995">
    <property type="entry name" value="STL11/RBM22-like_N"/>
</dbReference>
<dbReference type="OrthoDB" id="10259600at2759"/>
<dbReference type="InterPro" id="IPR032297">
    <property type="entry name" value="Torus"/>
</dbReference>
<dbReference type="InterPro" id="IPR012677">
    <property type="entry name" value="Nucleotide-bd_a/b_plait_sf"/>
</dbReference>
<keyword evidence="4 8" id="KW-0862">Zinc</keyword>
<evidence type="ECO:0000256" key="4">
    <source>
        <dbReference type="ARBA" id="ARBA00022833"/>
    </source>
</evidence>
<dbReference type="GeneID" id="37271310"/>
<dbReference type="Gene3D" id="3.30.70.330">
    <property type="match status" value="1"/>
</dbReference>
<dbReference type="STRING" id="58919.A0A316Z4V2"/>
<evidence type="ECO:0000256" key="3">
    <source>
        <dbReference type="ARBA" id="ARBA00022771"/>
    </source>
</evidence>
<dbReference type="AlphaFoldDB" id="A0A316Z4V2"/>
<dbReference type="PANTHER" id="PTHR14089">
    <property type="entry name" value="PRE-MRNA-SPLICING FACTOR RBM22"/>
    <property type="match status" value="1"/>
</dbReference>
<organism evidence="11 12">
    <name type="scientific">Tilletiopsis washingtonensis</name>
    <dbReference type="NCBI Taxonomy" id="58919"/>
    <lineage>
        <taxon>Eukaryota</taxon>
        <taxon>Fungi</taxon>
        <taxon>Dikarya</taxon>
        <taxon>Basidiomycota</taxon>
        <taxon>Ustilaginomycotina</taxon>
        <taxon>Exobasidiomycetes</taxon>
        <taxon>Entylomatales</taxon>
        <taxon>Entylomatales incertae sedis</taxon>
        <taxon>Tilletiopsis</taxon>
    </lineage>
</organism>
<dbReference type="GO" id="GO:0071007">
    <property type="term" value="C:U2-type catalytic step 2 spliceosome"/>
    <property type="evidence" value="ECO:0007669"/>
    <property type="project" value="TreeGrafter"/>
</dbReference>
<evidence type="ECO:0000313" key="11">
    <source>
        <dbReference type="EMBL" id="PWN95235.1"/>
    </source>
</evidence>
<keyword evidence="12" id="KW-1185">Reference proteome</keyword>
<dbReference type="InterPro" id="IPR036855">
    <property type="entry name" value="Znf_CCCH_sf"/>
</dbReference>
<evidence type="ECO:0000259" key="10">
    <source>
        <dbReference type="PROSITE" id="PS50103"/>
    </source>
</evidence>
<dbReference type="PROSITE" id="PS50102">
    <property type="entry name" value="RRM"/>
    <property type="match status" value="1"/>
</dbReference>
<accession>A0A316Z4V2</accession>
<dbReference type="InterPro" id="IPR039171">
    <property type="entry name" value="Cwc2/Slt11"/>
</dbReference>
<keyword evidence="1 8" id="KW-0479">Metal-binding</keyword>
<dbReference type="GO" id="GO:0071006">
    <property type="term" value="C:U2-type catalytic step 1 spliceosome"/>
    <property type="evidence" value="ECO:0007669"/>
    <property type="project" value="TreeGrafter"/>
</dbReference>
<keyword evidence="2" id="KW-0747">Spliceosome</keyword>
<reference evidence="11 12" key="1">
    <citation type="journal article" date="2018" name="Mol. Biol. Evol.">
        <title>Broad Genomic Sampling Reveals a Smut Pathogenic Ancestry of the Fungal Clade Ustilaginomycotina.</title>
        <authorList>
            <person name="Kijpornyongpan T."/>
            <person name="Mondo S.J."/>
            <person name="Barry K."/>
            <person name="Sandor L."/>
            <person name="Lee J."/>
            <person name="Lipzen A."/>
            <person name="Pangilinan J."/>
            <person name="LaButti K."/>
            <person name="Hainaut M."/>
            <person name="Henrissat B."/>
            <person name="Grigoriev I.V."/>
            <person name="Spatafora J.W."/>
            <person name="Aime M.C."/>
        </authorList>
    </citation>
    <scope>NUCLEOTIDE SEQUENCE [LARGE SCALE GENOMIC DNA]</scope>
    <source>
        <strain evidence="11 12">MCA 4186</strain>
    </source>
</reference>
<evidence type="ECO:0000256" key="5">
    <source>
        <dbReference type="ARBA" id="ARBA00022884"/>
    </source>
</evidence>
<keyword evidence="2" id="KW-0507">mRNA processing</keyword>
<dbReference type="GO" id="GO:0000974">
    <property type="term" value="C:Prp19 complex"/>
    <property type="evidence" value="ECO:0007669"/>
    <property type="project" value="TreeGrafter"/>
</dbReference>
<keyword evidence="3 8" id="KW-0863">Zinc-finger</keyword>
<gene>
    <name evidence="11" type="ORF">FA09DRAFT_335448</name>
</gene>
<dbReference type="GO" id="GO:0008380">
    <property type="term" value="P:RNA splicing"/>
    <property type="evidence" value="ECO:0007669"/>
    <property type="project" value="UniProtKB-KW"/>
</dbReference>
<keyword evidence="5 7" id="KW-0694">RNA-binding</keyword>
<evidence type="ECO:0000256" key="8">
    <source>
        <dbReference type="PROSITE-ProRule" id="PRU00723"/>
    </source>
</evidence>
<protein>
    <submittedName>
        <fullName evidence="11">Pre-mRNA-splicing factor SLT11</fullName>
    </submittedName>
</protein>
<dbReference type="PANTHER" id="PTHR14089:SF6">
    <property type="entry name" value="PRE-MRNA-SPLICING FACTOR RBM22"/>
    <property type="match status" value="1"/>
</dbReference>
<dbReference type="Gene3D" id="4.10.1000.10">
    <property type="entry name" value="Zinc finger, CCCH-type"/>
    <property type="match status" value="1"/>
</dbReference>
<evidence type="ECO:0000259" key="9">
    <source>
        <dbReference type="PROSITE" id="PS50102"/>
    </source>
</evidence>
<dbReference type="EMBL" id="KZ819306">
    <property type="protein sequence ID" value="PWN95235.1"/>
    <property type="molecule type" value="Genomic_DNA"/>
</dbReference>
<dbReference type="Pfam" id="PF16131">
    <property type="entry name" value="Torus"/>
    <property type="match status" value="1"/>
</dbReference>
<feature type="domain" description="C3H1-type" evidence="10">
    <location>
        <begin position="160"/>
        <end position="187"/>
    </location>
</feature>
<evidence type="ECO:0000256" key="2">
    <source>
        <dbReference type="ARBA" id="ARBA00022728"/>
    </source>
</evidence>
<dbReference type="SMART" id="SM00356">
    <property type="entry name" value="ZnF_C3H1"/>
    <property type="match status" value="1"/>
</dbReference>
<proteinExistence type="predicted"/>
<dbReference type="InterPro" id="IPR035979">
    <property type="entry name" value="RBD_domain_sf"/>
</dbReference>
<dbReference type="GO" id="GO:0017070">
    <property type="term" value="F:U6 snRNA binding"/>
    <property type="evidence" value="ECO:0007669"/>
    <property type="project" value="TreeGrafter"/>
</dbReference>
<evidence type="ECO:0000256" key="7">
    <source>
        <dbReference type="PROSITE-ProRule" id="PRU00176"/>
    </source>
</evidence>
<keyword evidence="6" id="KW-0508">mRNA splicing</keyword>
<sequence length="323" mass="35232">MSYGFMNKQGAASTGSEAAETPILCDTCLGPNPYVRMSKQAHGKECKICDRPFTVFRWSPGAGMRFKKTEICTTCAKIKNVCQTCILDLQYGLPVQVRDTALGLQGGAPSSDINKQYYVQRVEEQSLLPSSGPSSRAGQDLLKQLSRARGGAGGQPNYNRNKPHLCSFYAKGTCTRGDECPFRHELPVKNELSQQNIKDRFHGRNDPVARKILGGHAAAAGLAPPEDKDVTSLFLSALPPTITEDAIRTWFVTQVPTLKPEHIKSITLVPASKCAFVNFRRREEAEAAALRCAVKVQIEGQDVRVAWGRSRPVGKGKAAAKAE</sequence>